<gene>
    <name evidence="2" type="ORF">PVAP13_5KG762700</name>
</gene>
<evidence type="ECO:0000313" key="2">
    <source>
        <dbReference type="EMBL" id="KAG2603329.1"/>
    </source>
</evidence>
<dbReference type="SMART" id="SM00256">
    <property type="entry name" value="FBOX"/>
    <property type="match status" value="1"/>
</dbReference>
<sequence length="432" mass="48375">MMAGRKRRQWNPASYLSDDLLIEILVRLPARPLRRFKFVSRSWRDLISGPVRRRRLAHTDAASGFFFYQHVHGDGYLAPVTTTDLSFTALLCPPDGGGGGGSPSPSLDQAFPFLPCSSGTWTRTELLDSCNGLLLLRCHRPGSDGELQAAPPLYIVCDPATQGWVVELPPVPLPEPSRRRDHVHIADLDFFHHQQQRLEHTRPAALAFDPAVSPHFHVLELVEDDGRRQYSSRYGGAAVKAWVLRKSEWSYRISYAGENACFNGSEWRYSLAYAGKHAYLNGSLHLTTTDTENGMVVVASVDTKGQTWRATRVCPATLGAPGVIAQSQRRLLYADTRDLSVYVLEDGGAGAGAERWILKHRACRALDDPDCLQGQSVVAIHPDCNVIFLFDRRRRSLIAYDMDHGTTRLVHSFMDATAIMYHFFPYIPLYLQ</sequence>
<keyword evidence="3" id="KW-1185">Reference proteome</keyword>
<dbReference type="InterPro" id="IPR036047">
    <property type="entry name" value="F-box-like_dom_sf"/>
</dbReference>
<name>A0A8T0T504_PANVG</name>
<dbReference type="InterPro" id="IPR055290">
    <property type="entry name" value="At3g26010-like"/>
</dbReference>
<dbReference type="SUPFAM" id="SSF81383">
    <property type="entry name" value="F-box domain"/>
    <property type="match status" value="1"/>
</dbReference>
<protein>
    <recommendedName>
        <fullName evidence="1">F-box domain-containing protein</fullName>
    </recommendedName>
</protein>
<dbReference type="AlphaFoldDB" id="A0A8T0T504"/>
<dbReference type="PANTHER" id="PTHR35546">
    <property type="entry name" value="F-BOX PROTEIN INTERACTION DOMAIN PROTEIN-RELATED"/>
    <property type="match status" value="1"/>
</dbReference>
<comment type="caution">
    <text evidence="2">The sequence shown here is derived from an EMBL/GenBank/DDBJ whole genome shotgun (WGS) entry which is preliminary data.</text>
</comment>
<dbReference type="PANTHER" id="PTHR35546:SF80">
    <property type="entry name" value="F-BOX DOMAIN CONTAINING PROTEIN EXPRESSED"/>
    <property type="match status" value="1"/>
</dbReference>
<dbReference type="InterPro" id="IPR001810">
    <property type="entry name" value="F-box_dom"/>
</dbReference>
<dbReference type="SUPFAM" id="SSF50969">
    <property type="entry name" value="YVTN repeat-like/Quinoprotein amine dehydrogenase"/>
    <property type="match status" value="1"/>
</dbReference>
<reference evidence="2" key="1">
    <citation type="submission" date="2020-05" db="EMBL/GenBank/DDBJ databases">
        <title>WGS assembly of Panicum virgatum.</title>
        <authorList>
            <person name="Lovell J.T."/>
            <person name="Jenkins J."/>
            <person name="Shu S."/>
            <person name="Juenger T.E."/>
            <person name="Schmutz J."/>
        </authorList>
    </citation>
    <scope>NUCLEOTIDE SEQUENCE</scope>
    <source>
        <strain evidence="2">AP13</strain>
    </source>
</reference>
<dbReference type="CDD" id="cd22157">
    <property type="entry name" value="F-box_AtFBW1-like"/>
    <property type="match status" value="1"/>
</dbReference>
<dbReference type="EMBL" id="CM029045">
    <property type="protein sequence ID" value="KAG2603329.1"/>
    <property type="molecule type" value="Genomic_DNA"/>
</dbReference>
<dbReference type="Gene3D" id="1.20.1280.50">
    <property type="match status" value="1"/>
</dbReference>
<proteinExistence type="predicted"/>
<accession>A0A8T0T504</accession>
<dbReference type="Proteomes" id="UP000823388">
    <property type="component" value="Chromosome 5K"/>
</dbReference>
<organism evidence="2 3">
    <name type="scientific">Panicum virgatum</name>
    <name type="common">Blackwell switchgrass</name>
    <dbReference type="NCBI Taxonomy" id="38727"/>
    <lineage>
        <taxon>Eukaryota</taxon>
        <taxon>Viridiplantae</taxon>
        <taxon>Streptophyta</taxon>
        <taxon>Embryophyta</taxon>
        <taxon>Tracheophyta</taxon>
        <taxon>Spermatophyta</taxon>
        <taxon>Magnoliopsida</taxon>
        <taxon>Liliopsida</taxon>
        <taxon>Poales</taxon>
        <taxon>Poaceae</taxon>
        <taxon>PACMAD clade</taxon>
        <taxon>Panicoideae</taxon>
        <taxon>Panicodae</taxon>
        <taxon>Paniceae</taxon>
        <taxon>Panicinae</taxon>
        <taxon>Panicum</taxon>
        <taxon>Panicum sect. Hiantes</taxon>
    </lineage>
</organism>
<evidence type="ECO:0000259" key="1">
    <source>
        <dbReference type="SMART" id="SM00256"/>
    </source>
</evidence>
<feature type="domain" description="F-box" evidence="1">
    <location>
        <begin position="16"/>
        <end position="55"/>
    </location>
</feature>
<dbReference type="Pfam" id="PF00646">
    <property type="entry name" value="F-box"/>
    <property type="match status" value="1"/>
</dbReference>
<dbReference type="InterPro" id="IPR011044">
    <property type="entry name" value="Quino_amine_DH_bsu"/>
</dbReference>
<evidence type="ECO:0000313" key="3">
    <source>
        <dbReference type="Proteomes" id="UP000823388"/>
    </source>
</evidence>